<dbReference type="EMBL" id="JACRAF010000041">
    <property type="protein sequence ID" value="MBI4923042.1"/>
    <property type="molecule type" value="Genomic_DNA"/>
</dbReference>
<feature type="domain" description="HTH lysR-type" evidence="5">
    <location>
        <begin position="7"/>
        <end position="64"/>
    </location>
</feature>
<dbReference type="InterPro" id="IPR058163">
    <property type="entry name" value="LysR-type_TF_proteobact-type"/>
</dbReference>
<evidence type="ECO:0000313" key="7">
    <source>
        <dbReference type="Proteomes" id="UP000782610"/>
    </source>
</evidence>
<sequence length="301" mass="33197">MHNSAMIDWNDLRHFLAVAREGSTLAAARTLGVNQSTVQRRLTALEQQLGRALANRHPTGYRLTEFGEMLLPYARSVEDAVFSLERRAEGFAGNIAGTVRLTCPEPVMPRLIGSGILDRFHARHPEVRVEFATADRYLDLWRGEADVALRSGEPEDPRLVGRKVADSIWAVYGSHDYIQRHGRPASVEQLVDHSLIGFDGSMAGHRANKWLSTVAPGATIARNSSVLGVLSAVKSGIGLAPLPTTIADPEDTLEQIFPPVRELTRGWYLLTHPELRHEPRIAAFFDFVVGELPALRTALMG</sequence>
<evidence type="ECO:0000313" key="6">
    <source>
        <dbReference type="EMBL" id="MBI4923042.1"/>
    </source>
</evidence>
<dbReference type="PROSITE" id="PS50931">
    <property type="entry name" value="HTH_LYSR"/>
    <property type="match status" value="1"/>
</dbReference>
<reference evidence="6" key="1">
    <citation type="submission" date="2020-07" db="EMBL/GenBank/DDBJ databases">
        <title>Huge and variable diversity of episymbiotic CPR bacteria and DPANN archaea in groundwater ecosystems.</title>
        <authorList>
            <person name="He C.Y."/>
            <person name="Keren R."/>
            <person name="Whittaker M."/>
            <person name="Farag I.F."/>
            <person name="Doudna J."/>
            <person name="Cate J.H.D."/>
            <person name="Banfield J.F."/>
        </authorList>
    </citation>
    <scope>NUCLEOTIDE SEQUENCE</scope>
    <source>
        <strain evidence="6">NC_groundwater_1586_Pr3_B-0.1um_66_15</strain>
    </source>
</reference>
<evidence type="ECO:0000259" key="5">
    <source>
        <dbReference type="PROSITE" id="PS50931"/>
    </source>
</evidence>
<dbReference type="InterPro" id="IPR000847">
    <property type="entry name" value="LysR_HTH_N"/>
</dbReference>
<evidence type="ECO:0000256" key="1">
    <source>
        <dbReference type="ARBA" id="ARBA00009437"/>
    </source>
</evidence>
<dbReference type="Pfam" id="PF00126">
    <property type="entry name" value="HTH_1"/>
    <property type="match status" value="1"/>
</dbReference>
<dbReference type="GO" id="GO:0043565">
    <property type="term" value="F:sequence-specific DNA binding"/>
    <property type="evidence" value="ECO:0007669"/>
    <property type="project" value="TreeGrafter"/>
</dbReference>
<evidence type="ECO:0000256" key="2">
    <source>
        <dbReference type="ARBA" id="ARBA00023015"/>
    </source>
</evidence>
<dbReference type="InterPro" id="IPR036390">
    <property type="entry name" value="WH_DNA-bd_sf"/>
</dbReference>
<keyword evidence="3" id="KW-0238">DNA-binding</keyword>
<dbReference type="Proteomes" id="UP000782610">
    <property type="component" value="Unassembled WGS sequence"/>
</dbReference>
<dbReference type="InterPro" id="IPR005119">
    <property type="entry name" value="LysR_subst-bd"/>
</dbReference>
<name>A0A933L4L4_9HYPH</name>
<dbReference type="AlphaFoldDB" id="A0A933L4L4"/>
<dbReference type="Pfam" id="PF03466">
    <property type="entry name" value="LysR_substrate"/>
    <property type="match status" value="1"/>
</dbReference>
<comment type="caution">
    <text evidence="6">The sequence shown here is derived from an EMBL/GenBank/DDBJ whole genome shotgun (WGS) entry which is preliminary data.</text>
</comment>
<dbReference type="InterPro" id="IPR036388">
    <property type="entry name" value="WH-like_DNA-bd_sf"/>
</dbReference>
<keyword evidence="2" id="KW-0805">Transcription regulation</keyword>
<organism evidence="6 7">
    <name type="scientific">Devosia nanyangense</name>
    <dbReference type="NCBI Taxonomy" id="1228055"/>
    <lineage>
        <taxon>Bacteria</taxon>
        <taxon>Pseudomonadati</taxon>
        <taxon>Pseudomonadota</taxon>
        <taxon>Alphaproteobacteria</taxon>
        <taxon>Hyphomicrobiales</taxon>
        <taxon>Devosiaceae</taxon>
        <taxon>Devosia</taxon>
    </lineage>
</organism>
<protein>
    <submittedName>
        <fullName evidence="6">LysR family transcriptional regulator</fullName>
    </submittedName>
</protein>
<dbReference type="Gene3D" id="1.10.10.10">
    <property type="entry name" value="Winged helix-like DNA-binding domain superfamily/Winged helix DNA-binding domain"/>
    <property type="match status" value="1"/>
</dbReference>
<dbReference type="GO" id="GO:0003700">
    <property type="term" value="F:DNA-binding transcription factor activity"/>
    <property type="evidence" value="ECO:0007669"/>
    <property type="project" value="InterPro"/>
</dbReference>
<dbReference type="PANTHER" id="PTHR30537">
    <property type="entry name" value="HTH-TYPE TRANSCRIPTIONAL REGULATOR"/>
    <property type="match status" value="1"/>
</dbReference>
<evidence type="ECO:0000256" key="3">
    <source>
        <dbReference type="ARBA" id="ARBA00023125"/>
    </source>
</evidence>
<accession>A0A933L4L4</accession>
<gene>
    <name evidence="6" type="ORF">HY834_14960</name>
</gene>
<dbReference type="SUPFAM" id="SSF53850">
    <property type="entry name" value="Periplasmic binding protein-like II"/>
    <property type="match status" value="1"/>
</dbReference>
<comment type="similarity">
    <text evidence="1">Belongs to the LysR transcriptional regulatory family.</text>
</comment>
<proteinExistence type="inferred from homology"/>
<dbReference type="PANTHER" id="PTHR30537:SF3">
    <property type="entry name" value="TRANSCRIPTIONAL REGULATORY PROTEIN"/>
    <property type="match status" value="1"/>
</dbReference>
<dbReference type="SUPFAM" id="SSF46785">
    <property type="entry name" value="Winged helix' DNA-binding domain"/>
    <property type="match status" value="1"/>
</dbReference>
<dbReference type="GO" id="GO:0006351">
    <property type="term" value="P:DNA-templated transcription"/>
    <property type="evidence" value="ECO:0007669"/>
    <property type="project" value="TreeGrafter"/>
</dbReference>
<evidence type="ECO:0000256" key="4">
    <source>
        <dbReference type="ARBA" id="ARBA00023163"/>
    </source>
</evidence>
<dbReference type="Gene3D" id="3.40.190.290">
    <property type="match status" value="1"/>
</dbReference>
<keyword evidence="4" id="KW-0804">Transcription</keyword>